<reference evidence="1 2" key="1">
    <citation type="submission" date="2020-05" db="EMBL/GenBank/DDBJ databases">
        <title>Identification and distribution of gene clusters putatively required for synthesis of sphingolipid metabolism inhibitors in phylogenetically diverse species of the filamentous fungus Fusarium.</title>
        <authorList>
            <person name="Kim H.-S."/>
            <person name="Busman M."/>
            <person name="Brown D.W."/>
            <person name="Divon H."/>
            <person name="Uhlig S."/>
            <person name="Proctor R.H."/>
        </authorList>
    </citation>
    <scope>NUCLEOTIDE SEQUENCE [LARGE SCALE GENOMIC DNA]</scope>
    <source>
        <strain evidence="1 2">NRRL 25196</strain>
    </source>
</reference>
<gene>
    <name evidence="1" type="ORF">FNAPI_2238</name>
</gene>
<proteinExistence type="predicted"/>
<name>A0A8H5K225_9HYPO</name>
<comment type="caution">
    <text evidence="1">The sequence shown here is derived from an EMBL/GenBank/DDBJ whole genome shotgun (WGS) entry which is preliminary data.</text>
</comment>
<dbReference type="Proteomes" id="UP000574317">
    <property type="component" value="Unassembled WGS sequence"/>
</dbReference>
<evidence type="ECO:0000313" key="1">
    <source>
        <dbReference type="EMBL" id="KAF5564245.1"/>
    </source>
</evidence>
<protein>
    <submittedName>
        <fullName evidence="1">Uncharacterized protein</fullName>
    </submittedName>
</protein>
<dbReference type="AlphaFoldDB" id="A0A8H5K225"/>
<organism evidence="1 2">
    <name type="scientific">Fusarium napiforme</name>
    <dbReference type="NCBI Taxonomy" id="42672"/>
    <lineage>
        <taxon>Eukaryota</taxon>
        <taxon>Fungi</taxon>
        <taxon>Dikarya</taxon>
        <taxon>Ascomycota</taxon>
        <taxon>Pezizomycotina</taxon>
        <taxon>Sordariomycetes</taxon>
        <taxon>Hypocreomycetidae</taxon>
        <taxon>Hypocreales</taxon>
        <taxon>Nectriaceae</taxon>
        <taxon>Fusarium</taxon>
        <taxon>Fusarium fujikuroi species complex</taxon>
    </lineage>
</organism>
<dbReference type="EMBL" id="JAAOAO010000077">
    <property type="protein sequence ID" value="KAF5564245.1"/>
    <property type="molecule type" value="Genomic_DNA"/>
</dbReference>
<evidence type="ECO:0000313" key="2">
    <source>
        <dbReference type="Proteomes" id="UP000574317"/>
    </source>
</evidence>
<accession>A0A8H5K225</accession>
<sequence length="91" mass="10037">MMGEPGEAAKFDLAPNEGNLLASETADDIRKILSRIAHGATDWNPLAEALEVDEPLIDDLQARKQGPYHMIRLLGLLDSDDTVKAIEIWPE</sequence>
<keyword evidence="2" id="KW-1185">Reference proteome</keyword>